<comment type="caution">
    <text evidence="1">The sequence shown here is derived from an EMBL/GenBank/DDBJ whole genome shotgun (WGS) entry which is preliminary data.</text>
</comment>
<name>A0A2T6Z9M8_TUBBO</name>
<organism evidence="1 2">
    <name type="scientific">Tuber borchii</name>
    <name type="common">White truffle</name>
    <dbReference type="NCBI Taxonomy" id="42251"/>
    <lineage>
        <taxon>Eukaryota</taxon>
        <taxon>Fungi</taxon>
        <taxon>Dikarya</taxon>
        <taxon>Ascomycota</taxon>
        <taxon>Pezizomycotina</taxon>
        <taxon>Pezizomycetes</taxon>
        <taxon>Pezizales</taxon>
        <taxon>Tuberaceae</taxon>
        <taxon>Tuber</taxon>
    </lineage>
</organism>
<dbReference type="Proteomes" id="UP000244722">
    <property type="component" value="Unassembled WGS sequence"/>
</dbReference>
<evidence type="ECO:0000313" key="1">
    <source>
        <dbReference type="EMBL" id="PUU72124.1"/>
    </source>
</evidence>
<dbReference type="EMBL" id="NESQ01000809">
    <property type="protein sequence ID" value="PUU72124.1"/>
    <property type="molecule type" value="Genomic_DNA"/>
</dbReference>
<proteinExistence type="predicted"/>
<accession>A0A2T6Z9M8</accession>
<keyword evidence="2" id="KW-1185">Reference proteome</keyword>
<protein>
    <submittedName>
        <fullName evidence="1">Uncharacterized protein</fullName>
    </submittedName>
</protein>
<sequence length="242" mass="27321">MSLDFSQMSVDLESEFLDSDPAGLEDGCRQTEELRLENARTPDLFSPLLLSLEDFEAEEASPGEGGNIKQDAEGGQEEVGIGGVWHQKISGRYPDTEQIHLKEKGRFWTLHQEGKTPDERSIMYRLPDEKTKNWAVRGGRQEGTADYLTSSGGSGRSSNVIRMYRMERSMSGRLWDAGERKKDLSDRTSDRCHIRSGVKTLQRLHRKVTSLFLDIQAGFDNVDATTLRKMLLDKGTPTYMVD</sequence>
<dbReference type="AlphaFoldDB" id="A0A2T6Z9M8"/>
<reference evidence="1 2" key="1">
    <citation type="submission" date="2017-04" db="EMBL/GenBank/DDBJ databases">
        <title>Draft genome sequence of Tuber borchii Vittad., a whitish edible truffle.</title>
        <authorList>
            <consortium name="DOE Joint Genome Institute"/>
            <person name="Murat C."/>
            <person name="Kuo A."/>
            <person name="Barry K.W."/>
            <person name="Clum A."/>
            <person name="Dockter R.B."/>
            <person name="Fauchery L."/>
            <person name="Iotti M."/>
            <person name="Kohler A."/>
            <person name="Labutti K."/>
            <person name="Lindquist E.A."/>
            <person name="Lipzen A."/>
            <person name="Ohm R.A."/>
            <person name="Wang M."/>
            <person name="Grigoriev I.V."/>
            <person name="Zambonelli A."/>
            <person name="Martin F.M."/>
        </authorList>
    </citation>
    <scope>NUCLEOTIDE SEQUENCE [LARGE SCALE GENOMIC DNA]</scope>
    <source>
        <strain evidence="1 2">Tbo3840</strain>
    </source>
</reference>
<evidence type="ECO:0000313" key="2">
    <source>
        <dbReference type="Proteomes" id="UP000244722"/>
    </source>
</evidence>
<gene>
    <name evidence="1" type="ORF">B9Z19DRAFT_1139427</name>
</gene>